<dbReference type="EMBL" id="JAENIM010000016">
    <property type="protein sequence ID" value="MBK1790187.1"/>
    <property type="molecule type" value="Genomic_DNA"/>
</dbReference>
<keyword evidence="9 10" id="KW-0472">Membrane</keyword>
<evidence type="ECO:0000313" key="12">
    <source>
        <dbReference type="EMBL" id="MBK1790187.1"/>
    </source>
</evidence>
<dbReference type="RefSeq" id="WP_200310224.1">
    <property type="nucleotide sequence ID" value="NZ_JAENIM010000016.1"/>
</dbReference>
<dbReference type="Pfam" id="PF03840">
    <property type="entry name" value="SecG"/>
    <property type="match status" value="1"/>
</dbReference>
<evidence type="ECO:0000256" key="6">
    <source>
        <dbReference type="ARBA" id="ARBA00022927"/>
    </source>
</evidence>
<dbReference type="GO" id="GO:0043952">
    <property type="term" value="P:protein transport by the Sec complex"/>
    <property type="evidence" value="ECO:0007669"/>
    <property type="project" value="TreeGrafter"/>
</dbReference>
<dbReference type="GO" id="GO:0009306">
    <property type="term" value="P:protein secretion"/>
    <property type="evidence" value="ECO:0007669"/>
    <property type="project" value="UniProtKB-UniRule"/>
</dbReference>
<dbReference type="InterPro" id="IPR004692">
    <property type="entry name" value="SecG"/>
</dbReference>
<sequence length="204" mass="21141">MILAETNWLSISINLLLVVHVVVCLFLGLVVLMQRPKQEGLGAAFGANLTDQAFGARTTDVLQKATVWFGIAFFAITLVLAVLQSKVGNSGPSAQVEVAVEAPLAEEAQIVTPSTVDAEQVAEIVEENAEAPATDAAVEQAVEKIEAAAAEEGAAAQQAVEEVAEAKEEVKEVAEAAAEQADAEVKEAVEAVAPAVPAEAPKSE</sequence>
<evidence type="ECO:0000256" key="2">
    <source>
        <dbReference type="ARBA" id="ARBA00008445"/>
    </source>
</evidence>
<organism evidence="12 13">
    <name type="scientific">Persicirhabdus sediminis</name>
    <dbReference type="NCBI Taxonomy" id="454144"/>
    <lineage>
        <taxon>Bacteria</taxon>
        <taxon>Pseudomonadati</taxon>
        <taxon>Verrucomicrobiota</taxon>
        <taxon>Verrucomicrobiia</taxon>
        <taxon>Verrucomicrobiales</taxon>
        <taxon>Verrucomicrobiaceae</taxon>
        <taxon>Persicirhabdus</taxon>
    </lineage>
</organism>
<dbReference type="Proteomes" id="UP000624703">
    <property type="component" value="Unassembled WGS sequence"/>
</dbReference>
<evidence type="ECO:0000256" key="9">
    <source>
        <dbReference type="ARBA" id="ARBA00023136"/>
    </source>
</evidence>
<evidence type="ECO:0000256" key="10">
    <source>
        <dbReference type="RuleBase" id="RU365087"/>
    </source>
</evidence>
<comment type="subcellular location">
    <subcellularLocation>
        <location evidence="1 10">Cell membrane</location>
        <topology evidence="1 10">Multi-pass membrane protein</topology>
    </subcellularLocation>
</comment>
<evidence type="ECO:0000256" key="8">
    <source>
        <dbReference type="ARBA" id="ARBA00023010"/>
    </source>
</evidence>
<feature type="transmembrane region" description="Helical" evidence="10">
    <location>
        <begin position="12"/>
        <end position="32"/>
    </location>
</feature>
<keyword evidence="3 10" id="KW-0813">Transport</keyword>
<comment type="similarity">
    <text evidence="2 10">Belongs to the SecG family.</text>
</comment>
<comment type="caution">
    <text evidence="12">The sequence shown here is derived from an EMBL/GenBank/DDBJ whole genome shotgun (WGS) entry which is preliminary data.</text>
</comment>
<protein>
    <recommendedName>
        <fullName evidence="10">Protein-export membrane protein SecG</fullName>
    </recommendedName>
</protein>
<evidence type="ECO:0000256" key="5">
    <source>
        <dbReference type="ARBA" id="ARBA00022692"/>
    </source>
</evidence>
<keyword evidence="11" id="KW-0175">Coiled coil</keyword>
<dbReference type="AlphaFoldDB" id="A0A8J7MB53"/>
<dbReference type="PANTHER" id="PTHR34182:SF1">
    <property type="entry name" value="PROTEIN-EXPORT MEMBRANE PROTEIN SECG"/>
    <property type="match status" value="1"/>
</dbReference>
<feature type="transmembrane region" description="Helical" evidence="10">
    <location>
        <begin position="65"/>
        <end position="83"/>
    </location>
</feature>
<keyword evidence="5 10" id="KW-0812">Transmembrane</keyword>
<evidence type="ECO:0000313" key="13">
    <source>
        <dbReference type="Proteomes" id="UP000624703"/>
    </source>
</evidence>
<feature type="coiled-coil region" evidence="11">
    <location>
        <begin position="149"/>
        <end position="191"/>
    </location>
</feature>
<gene>
    <name evidence="12" type="primary">secG</name>
    <name evidence="12" type="ORF">JIN82_03345</name>
</gene>
<proteinExistence type="inferred from homology"/>
<accession>A0A8J7MB53</accession>
<keyword evidence="7 10" id="KW-1133">Transmembrane helix</keyword>
<dbReference type="GO" id="GO:0005886">
    <property type="term" value="C:plasma membrane"/>
    <property type="evidence" value="ECO:0007669"/>
    <property type="project" value="UniProtKB-SubCell"/>
</dbReference>
<evidence type="ECO:0000256" key="7">
    <source>
        <dbReference type="ARBA" id="ARBA00022989"/>
    </source>
</evidence>
<keyword evidence="13" id="KW-1185">Reference proteome</keyword>
<dbReference type="GO" id="GO:0065002">
    <property type="term" value="P:intracellular protein transmembrane transport"/>
    <property type="evidence" value="ECO:0007669"/>
    <property type="project" value="TreeGrafter"/>
</dbReference>
<evidence type="ECO:0000256" key="4">
    <source>
        <dbReference type="ARBA" id="ARBA00022475"/>
    </source>
</evidence>
<name>A0A8J7MB53_9BACT</name>
<comment type="function">
    <text evidence="10">Involved in protein export. Participates in an early event of protein translocation.</text>
</comment>
<keyword evidence="8 10" id="KW-0811">Translocation</keyword>
<dbReference type="NCBIfam" id="TIGR00810">
    <property type="entry name" value="secG"/>
    <property type="match status" value="1"/>
</dbReference>
<evidence type="ECO:0000256" key="11">
    <source>
        <dbReference type="SAM" id="Coils"/>
    </source>
</evidence>
<keyword evidence="4 10" id="KW-1003">Cell membrane</keyword>
<dbReference type="PRINTS" id="PR01651">
    <property type="entry name" value="SECGEXPORT"/>
</dbReference>
<dbReference type="PANTHER" id="PTHR34182">
    <property type="entry name" value="PROTEIN-EXPORT MEMBRANE PROTEIN SECG"/>
    <property type="match status" value="1"/>
</dbReference>
<evidence type="ECO:0000256" key="1">
    <source>
        <dbReference type="ARBA" id="ARBA00004651"/>
    </source>
</evidence>
<reference evidence="12" key="1">
    <citation type="submission" date="2021-01" db="EMBL/GenBank/DDBJ databases">
        <title>Modified the classification status of verrucomicrobia.</title>
        <authorList>
            <person name="Feng X."/>
        </authorList>
    </citation>
    <scope>NUCLEOTIDE SEQUENCE</scope>
    <source>
        <strain evidence="12">_KCTC 22039</strain>
    </source>
</reference>
<keyword evidence="6 10" id="KW-0653">Protein transport</keyword>
<evidence type="ECO:0000256" key="3">
    <source>
        <dbReference type="ARBA" id="ARBA00022448"/>
    </source>
</evidence>
<dbReference type="GO" id="GO:0015450">
    <property type="term" value="F:protein-transporting ATPase activity"/>
    <property type="evidence" value="ECO:0007669"/>
    <property type="project" value="UniProtKB-UniRule"/>
</dbReference>